<dbReference type="Proteomes" id="UP000009130">
    <property type="component" value="Chromosome 12"/>
</dbReference>
<dbReference type="EMBL" id="CM001287">
    <property type="protein sequence ID" value="EHH54978.1"/>
    <property type="molecule type" value="Genomic_DNA"/>
</dbReference>
<feature type="region of interest" description="Disordered" evidence="1">
    <location>
        <begin position="26"/>
        <end position="105"/>
    </location>
</feature>
<proteinExistence type="predicted"/>
<sequence>AGHRPRRGFKCVRVWTPRLQECALSPAHPLPGVQRIRGSGDPSSRPSQPRWAARLGPDPTRLSPARGRGRAPVRLPLQAAPRGIGNRQEMTRTASLRLCSRPSLF</sequence>
<evidence type="ECO:0000256" key="1">
    <source>
        <dbReference type="SAM" id="MobiDB-lite"/>
    </source>
</evidence>
<gene>
    <name evidence="2" type="ORF">EGM_04096</name>
</gene>
<name>G7PKW9_MACFA</name>
<organism>
    <name type="scientific">Macaca fascicularis</name>
    <name type="common">Crab-eating macaque</name>
    <name type="synonym">Cynomolgus monkey</name>
    <dbReference type="NCBI Taxonomy" id="9541"/>
    <lineage>
        <taxon>Eukaryota</taxon>
        <taxon>Metazoa</taxon>
        <taxon>Chordata</taxon>
        <taxon>Craniata</taxon>
        <taxon>Vertebrata</taxon>
        <taxon>Euteleostomi</taxon>
        <taxon>Mammalia</taxon>
        <taxon>Eutheria</taxon>
        <taxon>Euarchontoglires</taxon>
        <taxon>Primates</taxon>
        <taxon>Haplorrhini</taxon>
        <taxon>Catarrhini</taxon>
        <taxon>Cercopithecidae</taxon>
        <taxon>Cercopithecinae</taxon>
        <taxon>Macaca</taxon>
    </lineage>
</organism>
<reference evidence="2" key="1">
    <citation type="journal article" date="2011" name="Nat. Biotechnol.">
        <title>Genome sequencing and comparison of two nonhuman primate animal models, the cynomolgus and Chinese rhesus macaques.</title>
        <authorList>
            <person name="Yan G."/>
            <person name="Zhang G."/>
            <person name="Fang X."/>
            <person name="Zhang Y."/>
            <person name="Li C."/>
            <person name="Ling F."/>
            <person name="Cooper D.N."/>
            <person name="Li Q."/>
            <person name="Li Y."/>
            <person name="van Gool A.J."/>
            <person name="Du H."/>
            <person name="Chen J."/>
            <person name="Chen R."/>
            <person name="Zhang P."/>
            <person name="Huang Z."/>
            <person name="Thompson J.R."/>
            <person name="Meng Y."/>
            <person name="Bai Y."/>
            <person name="Wang J."/>
            <person name="Zhuo M."/>
            <person name="Wang T."/>
            <person name="Huang Y."/>
            <person name="Wei L."/>
            <person name="Li J."/>
            <person name="Wang Z."/>
            <person name="Hu H."/>
            <person name="Yang P."/>
            <person name="Le L."/>
            <person name="Stenson P.D."/>
            <person name="Li B."/>
            <person name="Liu X."/>
            <person name="Ball E.V."/>
            <person name="An N."/>
            <person name="Huang Q."/>
            <person name="Zhang Y."/>
            <person name="Fan W."/>
            <person name="Zhang X."/>
            <person name="Li Y."/>
            <person name="Wang W."/>
            <person name="Katze M.G."/>
            <person name="Su B."/>
            <person name="Nielsen R."/>
            <person name="Yang H."/>
            <person name="Wang J."/>
            <person name="Wang X."/>
            <person name="Wang J."/>
        </authorList>
    </citation>
    <scope>NUCLEOTIDE SEQUENCE [LARGE SCALE GENOMIC DNA]</scope>
    <source>
        <strain evidence="2">CE-4</strain>
    </source>
</reference>
<evidence type="ECO:0000313" key="2">
    <source>
        <dbReference type="EMBL" id="EHH54978.1"/>
    </source>
</evidence>
<protein>
    <submittedName>
        <fullName evidence="2">Uncharacterized protein</fullName>
    </submittedName>
</protein>
<feature type="non-terminal residue" evidence="2">
    <location>
        <position position="1"/>
    </location>
</feature>
<dbReference type="AlphaFoldDB" id="G7PKW9"/>
<accession>G7PKW9</accession>
<feature type="non-terminal residue" evidence="2">
    <location>
        <position position="105"/>
    </location>
</feature>